<protein>
    <submittedName>
        <fullName evidence="12">2-oxoglutarate oxidoreductase subunit KorB</fullName>
        <ecNumber evidence="12">1.2.-.-</ecNumber>
    </submittedName>
</protein>
<keyword evidence="5" id="KW-0460">Magnesium</keyword>
<feature type="domain" description="Thiamine pyrophosphate enzyme TPP-binding" evidence="10">
    <location>
        <begin position="49"/>
        <end position="196"/>
    </location>
</feature>
<comment type="cofactor">
    <cofactor evidence="3">
        <name>[4Fe-4S] cluster</name>
        <dbReference type="ChEBI" id="CHEBI:49883"/>
    </cofactor>
</comment>
<dbReference type="EMBL" id="LR216287">
    <property type="protein sequence ID" value="VFJ12996.1"/>
    <property type="molecule type" value="Genomic_DNA"/>
</dbReference>
<sequence>MEYKIADYKTEVHNDWCAGCGDFGILNSIQMALFELQIKPHEAAIFSGIGCSGKTPHFINTFGIHTLHGRVLPFAQGAKLSNPNLNVVAVGGDGDGLGIGSGHFVNAGRRNIDITYIIFNNGVYGLTKGQASPTLKLGMKTKSLSQPNVNESINPIALACISGFTFIARGYSYDVRFLKEIIKKGIMHKGLSFIDVLQPCPTYNDINTKDWYQSLITDENNPEVKIPRIYKLEDEGYSGIVKEPNEAPLKVVEAIKKSNEWGNKIPVGIFYENNNVPTFEERLQARIENYKTYPPADQIIADMDGNTNVNIDLLIDELKANDNLN</sequence>
<dbReference type="CDD" id="cd03375">
    <property type="entry name" value="TPP_OGFOR"/>
    <property type="match status" value="1"/>
</dbReference>
<dbReference type="NCBIfam" id="NF041171">
    <property type="entry name" value="Oxoac_fdxbeta_Archa"/>
    <property type="match status" value="1"/>
</dbReference>
<gene>
    <name evidence="12" type="primary">korB</name>
    <name evidence="12" type="ORF">NFRAN_0674</name>
</gene>
<dbReference type="KEGG" id="nfn:NFRAN_0674"/>
<proteinExistence type="predicted"/>
<dbReference type="InterPro" id="IPR053399">
    <property type="entry name" value="2-oxoacid:Fd_oxidored_beta"/>
</dbReference>
<keyword evidence="4" id="KW-0479">Metal-binding</keyword>
<dbReference type="EC" id="1.2.-.-" evidence="12"/>
<dbReference type="Pfam" id="PF12367">
    <property type="entry name" value="PFO_beta_C"/>
    <property type="match status" value="1"/>
</dbReference>
<evidence type="ECO:0000256" key="6">
    <source>
        <dbReference type="ARBA" id="ARBA00023002"/>
    </source>
</evidence>
<dbReference type="GO" id="GO:0045333">
    <property type="term" value="P:cellular respiration"/>
    <property type="evidence" value="ECO:0007669"/>
    <property type="project" value="UniProtKB-ARBA"/>
</dbReference>
<dbReference type="GO" id="GO:0046872">
    <property type="term" value="F:metal ion binding"/>
    <property type="evidence" value="ECO:0007669"/>
    <property type="project" value="UniProtKB-KW"/>
</dbReference>
<evidence type="ECO:0000313" key="12">
    <source>
        <dbReference type="EMBL" id="VFJ12996.1"/>
    </source>
</evidence>
<dbReference type="RefSeq" id="WP_134482981.1">
    <property type="nucleotide sequence ID" value="NZ_LR216287.1"/>
</dbReference>
<name>A0A484I7B3_9ARCH</name>
<dbReference type="Proteomes" id="UP000294299">
    <property type="component" value="Chromosome NFRAN"/>
</dbReference>
<evidence type="ECO:0000256" key="3">
    <source>
        <dbReference type="ARBA" id="ARBA00001966"/>
    </source>
</evidence>
<dbReference type="GO" id="GO:0051536">
    <property type="term" value="F:iron-sulfur cluster binding"/>
    <property type="evidence" value="ECO:0007669"/>
    <property type="project" value="UniProtKB-KW"/>
</dbReference>
<feature type="domain" description="Pyruvate ferredoxin oxidoreductase beta subunit C-terminal" evidence="11">
    <location>
        <begin position="200"/>
        <end position="284"/>
    </location>
</feature>
<evidence type="ECO:0000256" key="4">
    <source>
        <dbReference type="ARBA" id="ARBA00022723"/>
    </source>
</evidence>
<dbReference type="Pfam" id="PF02775">
    <property type="entry name" value="TPP_enzyme_C"/>
    <property type="match status" value="1"/>
</dbReference>
<keyword evidence="7" id="KW-0408">Iron</keyword>
<dbReference type="PANTHER" id="PTHR48084:SF2">
    <property type="entry name" value="PYRUVATE FERREDOXIN_FLAVODOXIN OXIDOREDUCTASE, BETA SUBUNIT"/>
    <property type="match status" value="1"/>
</dbReference>
<keyword evidence="6 12" id="KW-0560">Oxidoreductase</keyword>
<dbReference type="InterPro" id="IPR011766">
    <property type="entry name" value="TPP_enzyme_TPP-bd"/>
</dbReference>
<dbReference type="PANTHER" id="PTHR48084">
    <property type="entry name" value="2-OXOGLUTARATE OXIDOREDUCTASE SUBUNIT KORB-RELATED"/>
    <property type="match status" value="1"/>
</dbReference>
<evidence type="ECO:0000256" key="2">
    <source>
        <dbReference type="ARBA" id="ARBA00001964"/>
    </source>
</evidence>
<evidence type="ECO:0000256" key="8">
    <source>
        <dbReference type="ARBA" id="ARBA00023014"/>
    </source>
</evidence>
<dbReference type="InterPro" id="IPR029061">
    <property type="entry name" value="THDP-binding"/>
</dbReference>
<evidence type="ECO:0000256" key="7">
    <source>
        <dbReference type="ARBA" id="ARBA00023004"/>
    </source>
</evidence>
<keyword evidence="13" id="KW-1185">Reference proteome</keyword>
<dbReference type="OrthoDB" id="30755at2157"/>
<accession>A0A484I7B3</accession>
<dbReference type="NCBIfam" id="TIGR02177">
    <property type="entry name" value="PorB_KorB"/>
    <property type="match status" value="1"/>
</dbReference>
<dbReference type="GO" id="GO:0016625">
    <property type="term" value="F:oxidoreductase activity, acting on the aldehyde or oxo group of donors, iron-sulfur protein as acceptor"/>
    <property type="evidence" value="ECO:0007669"/>
    <property type="project" value="UniProtKB-ARBA"/>
</dbReference>
<dbReference type="GeneID" id="39420171"/>
<dbReference type="GO" id="GO:0030976">
    <property type="term" value="F:thiamine pyrophosphate binding"/>
    <property type="evidence" value="ECO:0007669"/>
    <property type="project" value="InterPro"/>
</dbReference>
<dbReference type="InterPro" id="IPR051457">
    <property type="entry name" value="2-oxoacid:Fd_oxidoreductase"/>
</dbReference>
<keyword evidence="9" id="KW-0786">Thiamine pyrophosphate</keyword>
<evidence type="ECO:0000259" key="11">
    <source>
        <dbReference type="Pfam" id="PF12367"/>
    </source>
</evidence>
<reference evidence="12 13" key="1">
    <citation type="submission" date="2019-02" db="EMBL/GenBank/DDBJ databases">
        <authorList>
            <person name="Lehtovirta-Morley E L."/>
        </authorList>
    </citation>
    <scope>NUCLEOTIDE SEQUENCE [LARGE SCALE GENOMIC DNA]</scope>
    <source>
        <strain evidence="12">NFRAN1</strain>
    </source>
</reference>
<comment type="cofactor">
    <cofactor evidence="2">
        <name>thiamine diphosphate</name>
        <dbReference type="ChEBI" id="CHEBI:58937"/>
    </cofactor>
</comment>
<organism evidence="12 13">
    <name type="scientific">Candidatus Nitrosocosmicus franklandianus</name>
    <dbReference type="NCBI Taxonomy" id="1798806"/>
    <lineage>
        <taxon>Archaea</taxon>
        <taxon>Nitrososphaerota</taxon>
        <taxon>Nitrososphaeria</taxon>
        <taxon>Nitrososphaerales</taxon>
        <taxon>Nitrososphaeraceae</taxon>
        <taxon>Candidatus Nitrosocosmicus</taxon>
    </lineage>
</organism>
<evidence type="ECO:0000259" key="10">
    <source>
        <dbReference type="Pfam" id="PF02775"/>
    </source>
</evidence>
<dbReference type="GO" id="GO:0044272">
    <property type="term" value="P:sulfur compound biosynthetic process"/>
    <property type="evidence" value="ECO:0007669"/>
    <property type="project" value="UniProtKB-ARBA"/>
</dbReference>
<evidence type="ECO:0000256" key="9">
    <source>
        <dbReference type="ARBA" id="ARBA00023052"/>
    </source>
</evidence>
<keyword evidence="8" id="KW-0411">Iron-sulfur</keyword>
<dbReference type="InterPro" id="IPR032686">
    <property type="entry name" value="PFO_beta_C"/>
</dbReference>
<dbReference type="InterPro" id="IPR011896">
    <property type="entry name" value="OFOB"/>
</dbReference>
<dbReference type="GO" id="GO:0006082">
    <property type="term" value="P:organic acid metabolic process"/>
    <property type="evidence" value="ECO:0007669"/>
    <property type="project" value="UniProtKB-ARBA"/>
</dbReference>
<evidence type="ECO:0000256" key="5">
    <source>
        <dbReference type="ARBA" id="ARBA00022842"/>
    </source>
</evidence>
<dbReference type="SUPFAM" id="SSF52518">
    <property type="entry name" value="Thiamin diphosphate-binding fold (THDP-binding)"/>
    <property type="match status" value="1"/>
</dbReference>
<evidence type="ECO:0000313" key="13">
    <source>
        <dbReference type="Proteomes" id="UP000294299"/>
    </source>
</evidence>
<dbReference type="AlphaFoldDB" id="A0A484I7B3"/>
<comment type="cofactor">
    <cofactor evidence="1">
        <name>Mg(2+)</name>
        <dbReference type="ChEBI" id="CHEBI:18420"/>
    </cofactor>
</comment>
<evidence type="ECO:0000256" key="1">
    <source>
        <dbReference type="ARBA" id="ARBA00001946"/>
    </source>
</evidence>
<dbReference type="Gene3D" id="3.40.50.970">
    <property type="match status" value="1"/>
</dbReference>